<accession>A0ABS9MQN5</accession>
<dbReference type="EMBL" id="JAKNCT010000006">
    <property type="protein sequence ID" value="MCG5030933.1"/>
    <property type="molecule type" value="Genomic_DNA"/>
</dbReference>
<dbReference type="Proteomes" id="UP001297600">
    <property type="component" value="Unassembled WGS sequence"/>
</dbReference>
<name>A0ABS9MQN5_9BURK</name>
<dbReference type="RefSeq" id="WP_237978588.1">
    <property type="nucleotide sequence ID" value="NZ_JAKNCT010000006.1"/>
</dbReference>
<sequence>MRPKPIRAGYSPCCPARCRLDLSSHRDLGPHLTDPQVIEEIVRAVVLKTSMRLQACQEGRMSPQELSEADRKLREWLTVTLMGENGSFRTTEDWNPSGLARYLRETIPEALRQALGRSPENDLETISAAVELLVAEVWSAVRRGGAEAESVPLWWSSLLTGEPDPLP</sequence>
<keyword evidence="2" id="KW-1185">Reference proteome</keyword>
<evidence type="ECO:0000313" key="2">
    <source>
        <dbReference type="Proteomes" id="UP001297600"/>
    </source>
</evidence>
<gene>
    <name evidence="1" type="ORF">MAF45_05670</name>
</gene>
<evidence type="ECO:0008006" key="3">
    <source>
        <dbReference type="Google" id="ProtNLM"/>
    </source>
</evidence>
<comment type="caution">
    <text evidence="1">The sequence shown here is derived from an EMBL/GenBank/DDBJ whole genome shotgun (WGS) entry which is preliminary data.</text>
</comment>
<protein>
    <recommendedName>
        <fullName evidence="3">DUF2267 domain-containing protein</fullName>
    </recommendedName>
</protein>
<proteinExistence type="predicted"/>
<organism evidence="1 2">
    <name type="scientific">Mesosutterella porci</name>
    <dbReference type="NCBI Taxonomy" id="2915351"/>
    <lineage>
        <taxon>Bacteria</taxon>
        <taxon>Pseudomonadati</taxon>
        <taxon>Pseudomonadota</taxon>
        <taxon>Betaproteobacteria</taxon>
        <taxon>Burkholderiales</taxon>
        <taxon>Sutterellaceae</taxon>
        <taxon>Mesosutterella</taxon>
    </lineage>
</organism>
<evidence type="ECO:0000313" key="1">
    <source>
        <dbReference type="EMBL" id="MCG5030933.1"/>
    </source>
</evidence>
<reference evidence="1 2" key="1">
    <citation type="submission" date="2022-02" db="EMBL/GenBank/DDBJ databases">
        <title>Mesosutterella porci, a novel member of the family Sutterellaceae from pig feces.</title>
        <authorList>
            <person name="Wylensek D."/>
            <person name="Clavel T."/>
        </authorList>
    </citation>
    <scope>NUCLEOTIDE SEQUENCE [LARGE SCALE GENOMIC DNA]</scope>
    <source>
        <strain evidence="2">oilRF-744-wt-GAM-9</strain>
    </source>
</reference>